<accession>A0ABU1K0U2</accession>
<evidence type="ECO:0000313" key="1">
    <source>
        <dbReference type="EMBL" id="MDR6293894.1"/>
    </source>
</evidence>
<dbReference type="Proteomes" id="UP001262410">
    <property type="component" value="Unassembled WGS sequence"/>
</dbReference>
<protein>
    <submittedName>
        <fullName evidence="1">Uncharacterized protein YjiS (DUF1127 family)</fullName>
    </submittedName>
</protein>
<dbReference type="EMBL" id="JAVDPW010000014">
    <property type="protein sequence ID" value="MDR6293894.1"/>
    <property type="molecule type" value="Genomic_DNA"/>
</dbReference>
<dbReference type="RefSeq" id="WP_309801243.1">
    <property type="nucleotide sequence ID" value="NZ_JAVDPW010000014.1"/>
</dbReference>
<reference evidence="1 2" key="1">
    <citation type="submission" date="2023-07" db="EMBL/GenBank/DDBJ databases">
        <title>Sorghum-associated microbial communities from plants grown in Nebraska, USA.</title>
        <authorList>
            <person name="Schachtman D."/>
        </authorList>
    </citation>
    <scope>NUCLEOTIDE SEQUENCE [LARGE SCALE GENOMIC DNA]</scope>
    <source>
        <strain evidence="1 2">584</strain>
    </source>
</reference>
<proteinExistence type="predicted"/>
<evidence type="ECO:0000313" key="2">
    <source>
        <dbReference type="Proteomes" id="UP001262410"/>
    </source>
</evidence>
<sequence>MTSFCMDDRRRTPAARPNLAFALLRRLTALPALWRARIVARSRMQRLNDAALSDLGLRRDQVETLQRKPFWRE</sequence>
<organism evidence="1 2">
    <name type="scientific">Inquilinus ginsengisoli</name>
    <dbReference type="NCBI Taxonomy" id="363840"/>
    <lineage>
        <taxon>Bacteria</taxon>
        <taxon>Pseudomonadati</taxon>
        <taxon>Pseudomonadota</taxon>
        <taxon>Alphaproteobacteria</taxon>
        <taxon>Rhodospirillales</taxon>
        <taxon>Rhodospirillaceae</taxon>
        <taxon>Inquilinus</taxon>
    </lineage>
</organism>
<keyword evidence="2" id="KW-1185">Reference proteome</keyword>
<name>A0ABU1K0U2_9PROT</name>
<gene>
    <name evidence="1" type="ORF">E9232_006447</name>
</gene>
<comment type="caution">
    <text evidence="1">The sequence shown here is derived from an EMBL/GenBank/DDBJ whole genome shotgun (WGS) entry which is preliminary data.</text>
</comment>